<keyword evidence="6 13" id="KW-0812">Transmembrane</keyword>
<comment type="cofactor">
    <cofactor evidence="1">
        <name>heme b</name>
        <dbReference type="ChEBI" id="CHEBI:60344"/>
    </cofactor>
</comment>
<evidence type="ECO:0000256" key="3">
    <source>
        <dbReference type="ARBA" id="ARBA00022448"/>
    </source>
</evidence>
<comment type="subcellular location">
    <subcellularLocation>
        <location evidence="2">Cell membrane</location>
        <topology evidence="2">Multi-pass membrane protein</topology>
    </subcellularLocation>
</comment>
<dbReference type="EMBL" id="CP063657">
    <property type="protein sequence ID" value="QOW21527.1"/>
    <property type="molecule type" value="Genomic_DNA"/>
</dbReference>
<dbReference type="SUPFAM" id="SSF81342">
    <property type="entry name" value="Transmembrane di-heme cytochromes"/>
    <property type="match status" value="1"/>
</dbReference>
<evidence type="ECO:0000256" key="2">
    <source>
        <dbReference type="ARBA" id="ARBA00004651"/>
    </source>
</evidence>
<evidence type="ECO:0000313" key="16">
    <source>
        <dbReference type="Proteomes" id="UP000593932"/>
    </source>
</evidence>
<evidence type="ECO:0000256" key="12">
    <source>
        <dbReference type="ARBA" id="ARBA00037975"/>
    </source>
</evidence>
<dbReference type="InterPro" id="IPR011577">
    <property type="entry name" value="Cyt_b561_bac/Ni-Hgenase"/>
</dbReference>
<evidence type="ECO:0000256" key="10">
    <source>
        <dbReference type="ARBA" id="ARBA00023004"/>
    </source>
</evidence>
<feature type="transmembrane region" description="Helical" evidence="13">
    <location>
        <begin position="12"/>
        <end position="33"/>
    </location>
</feature>
<dbReference type="PANTHER" id="PTHR30529">
    <property type="entry name" value="CYTOCHROME B561"/>
    <property type="match status" value="1"/>
</dbReference>
<gene>
    <name evidence="15" type="ORF">INQ42_09760</name>
</gene>
<keyword evidence="4" id="KW-1003">Cell membrane</keyword>
<dbReference type="Proteomes" id="UP000593932">
    <property type="component" value="Chromosome"/>
</dbReference>
<accession>A0A7S6ZU01</accession>
<feature type="transmembrane region" description="Helical" evidence="13">
    <location>
        <begin position="53"/>
        <end position="71"/>
    </location>
</feature>
<dbReference type="Gene3D" id="1.20.950.20">
    <property type="entry name" value="Transmembrane di-heme cytochromes, Chain C"/>
    <property type="match status" value="1"/>
</dbReference>
<keyword evidence="3" id="KW-0813">Transport</keyword>
<keyword evidence="9 13" id="KW-1133">Transmembrane helix</keyword>
<keyword evidence="16" id="KW-1185">Reference proteome</keyword>
<feature type="transmembrane region" description="Helical" evidence="13">
    <location>
        <begin position="147"/>
        <end position="168"/>
    </location>
</feature>
<feature type="domain" description="Cytochrome b561 bacterial/Ni-hydrogenase" evidence="14">
    <location>
        <begin position="9"/>
        <end position="181"/>
    </location>
</feature>
<keyword evidence="11 13" id="KW-0472">Membrane</keyword>
<dbReference type="PANTHER" id="PTHR30529:SF7">
    <property type="entry name" value="CYTOCHROME B561 BACTERIAL_NI-HYDROGENASE DOMAIN-CONTAINING PROTEIN"/>
    <property type="match status" value="1"/>
</dbReference>
<comment type="similarity">
    <text evidence="12">Belongs to the cytochrome b561 family.</text>
</comment>
<protein>
    <submittedName>
        <fullName evidence="15">Cytochrome b</fullName>
    </submittedName>
</protein>
<evidence type="ECO:0000256" key="4">
    <source>
        <dbReference type="ARBA" id="ARBA00022475"/>
    </source>
</evidence>
<proteinExistence type="inferred from homology"/>
<dbReference type="InterPro" id="IPR016174">
    <property type="entry name" value="Di-haem_cyt_TM"/>
</dbReference>
<dbReference type="InterPro" id="IPR052168">
    <property type="entry name" value="Cytochrome_b561_oxidase"/>
</dbReference>
<evidence type="ECO:0000256" key="5">
    <source>
        <dbReference type="ARBA" id="ARBA00022617"/>
    </source>
</evidence>
<feature type="transmembrane region" description="Helical" evidence="13">
    <location>
        <begin position="91"/>
        <end position="110"/>
    </location>
</feature>
<keyword evidence="10" id="KW-0408">Iron</keyword>
<dbReference type="Pfam" id="PF01292">
    <property type="entry name" value="Ni_hydr_CYTB"/>
    <property type="match status" value="1"/>
</dbReference>
<dbReference type="RefSeq" id="WP_194034094.1">
    <property type="nucleotide sequence ID" value="NZ_CP063657.1"/>
</dbReference>
<sequence length="194" mass="21823">MSLKNPADRWGAVSQFLHWTIAVAILAMAIIGLSLDSLPKSPSYFWVFNLHKSLGLTVLALAVIRLAWRLYAGAPTPIASIPRWQLLLARVTHWLLYGLIIAMPLSGWLFDSASGLRPLRWFDLFQVPKLIAPNTGVREIARDAHGWIFWVLVLLILMHAGAALYHHYFVGDGTLRRMLPGRRTPPPSSNRNSR</sequence>
<evidence type="ECO:0000256" key="7">
    <source>
        <dbReference type="ARBA" id="ARBA00022723"/>
    </source>
</evidence>
<organism evidence="15 16">
    <name type="scientific">Novilysobacter avium</name>
    <dbReference type="NCBI Taxonomy" id="2781023"/>
    <lineage>
        <taxon>Bacteria</taxon>
        <taxon>Pseudomonadati</taxon>
        <taxon>Pseudomonadota</taxon>
        <taxon>Gammaproteobacteria</taxon>
        <taxon>Lysobacterales</taxon>
        <taxon>Lysobacteraceae</taxon>
        <taxon>Novilysobacter</taxon>
    </lineage>
</organism>
<evidence type="ECO:0000256" key="11">
    <source>
        <dbReference type="ARBA" id="ARBA00023136"/>
    </source>
</evidence>
<evidence type="ECO:0000259" key="14">
    <source>
        <dbReference type="Pfam" id="PF01292"/>
    </source>
</evidence>
<evidence type="ECO:0000256" key="13">
    <source>
        <dbReference type="SAM" id="Phobius"/>
    </source>
</evidence>
<keyword evidence="5" id="KW-0349">Heme</keyword>
<keyword evidence="8" id="KW-0249">Electron transport</keyword>
<evidence type="ECO:0000256" key="6">
    <source>
        <dbReference type="ARBA" id="ARBA00022692"/>
    </source>
</evidence>
<evidence type="ECO:0000256" key="8">
    <source>
        <dbReference type="ARBA" id="ARBA00022982"/>
    </source>
</evidence>
<keyword evidence="7" id="KW-0479">Metal-binding</keyword>
<reference evidence="15 16" key="1">
    <citation type="submission" date="2020-10" db="EMBL/GenBank/DDBJ databases">
        <title>complete genome sequencing of Lysobacter sp. H23M41.</title>
        <authorList>
            <person name="Bae J.-W."/>
            <person name="Lee S.-Y."/>
        </authorList>
    </citation>
    <scope>NUCLEOTIDE SEQUENCE [LARGE SCALE GENOMIC DNA]</scope>
    <source>
        <strain evidence="15 16">H23M41</strain>
    </source>
</reference>
<name>A0A7S6ZU01_9GAMM</name>
<evidence type="ECO:0000256" key="1">
    <source>
        <dbReference type="ARBA" id="ARBA00001970"/>
    </source>
</evidence>
<evidence type="ECO:0000256" key="9">
    <source>
        <dbReference type="ARBA" id="ARBA00022989"/>
    </source>
</evidence>
<evidence type="ECO:0000313" key="15">
    <source>
        <dbReference type="EMBL" id="QOW21527.1"/>
    </source>
</evidence>